<accession>A0A6J4T2G1</accession>
<gene>
    <name evidence="9" type="ORF">AVDCRST_MAG85-2408</name>
</gene>
<proteinExistence type="inferred from homology"/>
<feature type="transmembrane region" description="Helical" evidence="8">
    <location>
        <begin position="34"/>
        <end position="53"/>
    </location>
</feature>
<feature type="transmembrane region" description="Helical" evidence="8">
    <location>
        <begin position="257"/>
        <end position="277"/>
    </location>
</feature>
<evidence type="ECO:0000256" key="4">
    <source>
        <dbReference type="ARBA" id="ARBA00022475"/>
    </source>
</evidence>
<keyword evidence="6 8" id="KW-1133">Transmembrane helix</keyword>
<feature type="transmembrane region" description="Helical" evidence="8">
    <location>
        <begin position="232"/>
        <end position="251"/>
    </location>
</feature>
<keyword evidence="3" id="KW-0813">Transport</keyword>
<comment type="similarity">
    <text evidence="2">Belongs to the auxin efflux carrier (TC 2.A.69) family.</text>
</comment>
<evidence type="ECO:0008006" key="10">
    <source>
        <dbReference type="Google" id="ProtNLM"/>
    </source>
</evidence>
<feature type="transmembrane region" description="Helical" evidence="8">
    <location>
        <begin position="136"/>
        <end position="156"/>
    </location>
</feature>
<dbReference type="PANTHER" id="PTHR36838:SF3">
    <property type="entry name" value="TRANSPORTER AUXIN EFFLUX CARRIER EC FAMILY"/>
    <property type="match status" value="1"/>
</dbReference>
<evidence type="ECO:0000256" key="2">
    <source>
        <dbReference type="ARBA" id="ARBA00010145"/>
    </source>
</evidence>
<dbReference type="EMBL" id="CADCVT010000264">
    <property type="protein sequence ID" value="CAA9512366.1"/>
    <property type="molecule type" value="Genomic_DNA"/>
</dbReference>
<evidence type="ECO:0000256" key="6">
    <source>
        <dbReference type="ARBA" id="ARBA00022989"/>
    </source>
</evidence>
<sequence length="304" mass="31129">MILVALAIVASTAIGVGAERRYGERAQCWSHRSIGVLLWTVLPFVTFFVLARLELDAGVGAGLVLAYVELAVVGTLAYLVGSRLLGLRREQTGALIVVVVLANTGYLGIPLCAALLGSDDLGPAIAFDTVVSGPMFYGVGFAIGAAFGTAAGDTPTERLRSFLRNPPLLAVVAALIAPDVLAPDVLVDAAEILAFAVLPVGFFILGVNLAAEAEDGAFAFPPPFSRPVAAALGLRLAIAPALMVGLSALTVDVPDSYLVQAAMPSGINSLVIAHAYGLDLKITASALAWTTAIVIVAALGLSIV</sequence>
<dbReference type="GO" id="GO:0005886">
    <property type="term" value="C:plasma membrane"/>
    <property type="evidence" value="ECO:0007669"/>
    <property type="project" value="UniProtKB-SubCell"/>
</dbReference>
<evidence type="ECO:0000256" key="7">
    <source>
        <dbReference type="ARBA" id="ARBA00023136"/>
    </source>
</evidence>
<feature type="transmembrane region" description="Helical" evidence="8">
    <location>
        <begin position="59"/>
        <end position="81"/>
    </location>
</feature>
<evidence type="ECO:0000256" key="1">
    <source>
        <dbReference type="ARBA" id="ARBA00004651"/>
    </source>
</evidence>
<evidence type="ECO:0000313" key="9">
    <source>
        <dbReference type="EMBL" id="CAA9512366.1"/>
    </source>
</evidence>
<name>A0A6J4T2G1_9ACTN</name>
<dbReference type="GO" id="GO:0055085">
    <property type="term" value="P:transmembrane transport"/>
    <property type="evidence" value="ECO:0007669"/>
    <property type="project" value="InterPro"/>
</dbReference>
<organism evidence="9">
    <name type="scientific">uncultured Solirubrobacteraceae bacterium</name>
    <dbReference type="NCBI Taxonomy" id="1162706"/>
    <lineage>
        <taxon>Bacteria</taxon>
        <taxon>Bacillati</taxon>
        <taxon>Actinomycetota</taxon>
        <taxon>Thermoleophilia</taxon>
        <taxon>Solirubrobacterales</taxon>
        <taxon>Solirubrobacteraceae</taxon>
        <taxon>environmental samples</taxon>
    </lineage>
</organism>
<feature type="transmembrane region" description="Helical" evidence="8">
    <location>
        <begin position="168"/>
        <end position="186"/>
    </location>
</feature>
<dbReference type="AlphaFoldDB" id="A0A6J4T2G1"/>
<dbReference type="InterPro" id="IPR004776">
    <property type="entry name" value="Mem_transp_PIN-like"/>
</dbReference>
<reference evidence="9" key="1">
    <citation type="submission" date="2020-02" db="EMBL/GenBank/DDBJ databases">
        <authorList>
            <person name="Meier V. D."/>
        </authorList>
    </citation>
    <scope>NUCLEOTIDE SEQUENCE</scope>
    <source>
        <strain evidence="9">AVDCRST_MAG85</strain>
    </source>
</reference>
<feature type="transmembrane region" description="Helical" evidence="8">
    <location>
        <begin position="284"/>
        <end position="303"/>
    </location>
</feature>
<evidence type="ECO:0000256" key="3">
    <source>
        <dbReference type="ARBA" id="ARBA00022448"/>
    </source>
</evidence>
<feature type="transmembrane region" description="Helical" evidence="8">
    <location>
        <begin position="93"/>
        <end position="116"/>
    </location>
</feature>
<dbReference type="InterPro" id="IPR038770">
    <property type="entry name" value="Na+/solute_symporter_sf"/>
</dbReference>
<keyword evidence="5 8" id="KW-0812">Transmembrane</keyword>
<feature type="transmembrane region" description="Helical" evidence="8">
    <location>
        <begin position="192"/>
        <end position="211"/>
    </location>
</feature>
<keyword evidence="7 8" id="KW-0472">Membrane</keyword>
<evidence type="ECO:0000256" key="5">
    <source>
        <dbReference type="ARBA" id="ARBA00022692"/>
    </source>
</evidence>
<dbReference type="Gene3D" id="1.20.1530.20">
    <property type="match status" value="2"/>
</dbReference>
<evidence type="ECO:0000256" key="8">
    <source>
        <dbReference type="SAM" id="Phobius"/>
    </source>
</evidence>
<dbReference type="PANTHER" id="PTHR36838">
    <property type="entry name" value="AUXIN EFFLUX CARRIER FAMILY PROTEIN"/>
    <property type="match status" value="1"/>
</dbReference>
<protein>
    <recommendedName>
        <fullName evidence="10">Auxin efflux carrier family protein</fullName>
    </recommendedName>
</protein>
<keyword evidence="4" id="KW-1003">Cell membrane</keyword>
<dbReference type="Pfam" id="PF03547">
    <property type="entry name" value="Mem_trans"/>
    <property type="match status" value="1"/>
</dbReference>
<comment type="subcellular location">
    <subcellularLocation>
        <location evidence="1">Cell membrane</location>
        <topology evidence="1">Multi-pass membrane protein</topology>
    </subcellularLocation>
</comment>